<feature type="binding site" evidence="7">
    <location>
        <position position="123"/>
    </location>
    <ligand>
        <name>Zn(2+)</name>
        <dbReference type="ChEBI" id="CHEBI:29105"/>
        <note>catalytic</note>
    </ligand>
</feature>
<evidence type="ECO:0000256" key="4">
    <source>
        <dbReference type="ARBA" id="ARBA00022759"/>
    </source>
</evidence>
<dbReference type="InterPro" id="IPR023091">
    <property type="entry name" value="MetalPrtase_cat_dom_sf_prd"/>
</dbReference>
<feature type="binding site" evidence="7">
    <location>
        <position position="133"/>
    </location>
    <ligand>
        <name>Zn(2+)</name>
        <dbReference type="ChEBI" id="CHEBI:29105"/>
        <note>catalytic</note>
    </ligand>
</feature>
<dbReference type="PANTHER" id="PTHR46986:SF1">
    <property type="entry name" value="ENDORIBONUCLEASE YBEY, CHLOROPLASTIC"/>
    <property type="match status" value="1"/>
</dbReference>
<accession>A0AAE3VRH7</accession>
<keyword evidence="6 7" id="KW-0862">Zinc</keyword>
<evidence type="ECO:0000256" key="1">
    <source>
        <dbReference type="ARBA" id="ARBA00010875"/>
    </source>
</evidence>
<proteinExistence type="inferred from homology"/>
<dbReference type="GO" id="GO:0004521">
    <property type="term" value="F:RNA endonuclease activity"/>
    <property type="evidence" value="ECO:0007669"/>
    <property type="project" value="UniProtKB-UniRule"/>
</dbReference>
<keyword evidence="9" id="KW-1185">Reference proteome</keyword>
<dbReference type="PROSITE" id="PS01306">
    <property type="entry name" value="UPF0054"/>
    <property type="match status" value="1"/>
</dbReference>
<name>A0AAE3VRH7_9HYPH</name>
<keyword evidence="7" id="KW-0963">Cytoplasm</keyword>
<evidence type="ECO:0000256" key="5">
    <source>
        <dbReference type="ARBA" id="ARBA00022801"/>
    </source>
</evidence>
<dbReference type="Proteomes" id="UP001229244">
    <property type="component" value="Unassembled WGS sequence"/>
</dbReference>
<dbReference type="GO" id="GO:0008270">
    <property type="term" value="F:zinc ion binding"/>
    <property type="evidence" value="ECO:0007669"/>
    <property type="project" value="UniProtKB-UniRule"/>
</dbReference>
<dbReference type="AlphaFoldDB" id="A0AAE3VRH7"/>
<comment type="function">
    <text evidence="7">Single strand-specific metallo-endoribonuclease involved in late-stage 70S ribosome quality control and in maturation of the 3' terminus of the 16S rRNA.</text>
</comment>
<dbReference type="SUPFAM" id="SSF55486">
    <property type="entry name" value="Metalloproteases ('zincins'), catalytic domain"/>
    <property type="match status" value="1"/>
</dbReference>
<dbReference type="PANTHER" id="PTHR46986">
    <property type="entry name" value="ENDORIBONUCLEASE YBEY, CHLOROPLASTIC"/>
    <property type="match status" value="1"/>
</dbReference>
<dbReference type="HAMAP" id="MF_00009">
    <property type="entry name" value="Endoribonucl_YbeY"/>
    <property type="match status" value="1"/>
</dbReference>
<sequence>MSGKAGLLVDVIREADGWPDEPDLVRISEAAVAAACAVADLDVPEGAGIAVLFADDARVQSLNAGFRDKDRPTNVLSFPAPPDAMDDGAPHLGDVVLALETVTAEANAEGKPLDHHIAHLVMHGFLHIMGYDHMEEAEAEEMEQVESSALASLGIADPYAP</sequence>
<comment type="caution">
    <text evidence="8">The sequence shown here is derived from an EMBL/GenBank/DDBJ whole genome shotgun (WGS) entry which is preliminary data.</text>
</comment>
<keyword evidence="4 7" id="KW-0255">Endonuclease</keyword>
<dbReference type="InterPro" id="IPR002036">
    <property type="entry name" value="YbeY"/>
</dbReference>
<comment type="subcellular location">
    <subcellularLocation>
        <location evidence="7">Cytoplasm</location>
    </subcellularLocation>
</comment>
<dbReference type="EC" id="3.1.-.-" evidence="7"/>
<reference evidence="8" key="1">
    <citation type="submission" date="2023-07" db="EMBL/GenBank/DDBJ databases">
        <title>Genomic Encyclopedia of Type Strains, Phase IV (KMG-IV): sequencing the most valuable type-strain genomes for metagenomic binning, comparative biology and taxonomic classification.</title>
        <authorList>
            <person name="Goeker M."/>
        </authorList>
    </citation>
    <scope>NUCLEOTIDE SEQUENCE</scope>
    <source>
        <strain evidence="8">DSM 21202</strain>
    </source>
</reference>
<organism evidence="8 9">
    <name type="scientific">Amorphus orientalis</name>
    <dbReference type="NCBI Taxonomy" id="649198"/>
    <lineage>
        <taxon>Bacteria</taxon>
        <taxon>Pseudomonadati</taxon>
        <taxon>Pseudomonadota</taxon>
        <taxon>Alphaproteobacteria</taxon>
        <taxon>Hyphomicrobiales</taxon>
        <taxon>Amorphaceae</taxon>
        <taxon>Amorphus</taxon>
    </lineage>
</organism>
<keyword evidence="3 7" id="KW-0479">Metal-binding</keyword>
<dbReference type="Gene3D" id="3.40.390.30">
    <property type="entry name" value="Metalloproteases ('zincins'), catalytic domain"/>
    <property type="match status" value="1"/>
</dbReference>
<dbReference type="InterPro" id="IPR020549">
    <property type="entry name" value="YbeY_CS"/>
</dbReference>
<dbReference type="EMBL" id="JAUSUL010000004">
    <property type="protein sequence ID" value="MDQ0317027.1"/>
    <property type="molecule type" value="Genomic_DNA"/>
</dbReference>
<evidence type="ECO:0000256" key="6">
    <source>
        <dbReference type="ARBA" id="ARBA00022833"/>
    </source>
</evidence>
<comment type="cofactor">
    <cofactor evidence="7">
        <name>Zn(2+)</name>
        <dbReference type="ChEBI" id="CHEBI:29105"/>
    </cofactor>
    <text evidence="7">Binds 1 zinc ion.</text>
</comment>
<evidence type="ECO:0000256" key="2">
    <source>
        <dbReference type="ARBA" id="ARBA00022722"/>
    </source>
</evidence>
<dbReference type="GO" id="GO:0005737">
    <property type="term" value="C:cytoplasm"/>
    <property type="evidence" value="ECO:0007669"/>
    <property type="project" value="UniProtKB-SubCell"/>
</dbReference>
<comment type="similarity">
    <text evidence="1 7">Belongs to the endoribonuclease YbeY family.</text>
</comment>
<gene>
    <name evidence="7" type="primary">ybeY</name>
    <name evidence="8" type="ORF">J2S73_003504</name>
</gene>
<keyword evidence="7" id="KW-0698">rRNA processing</keyword>
<dbReference type="RefSeq" id="WP_306886924.1">
    <property type="nucleotide sequence ID" value="NZ_JAUSUL010000004.1"/>
</dbReference>
<evidence type="ECO:0000256" key="3">
    <source>
        <dbReference type="ARBA" id="ARBA00022723"/>
    </source>
</evidence>
<feature type="binding site" evidence="7">
    <location>
        <position position="127"/>
    </location>
    <ligand>
        <name>Zn(2+)</name>
        <dbReference type="ChEBI" id="CHEBI:29105"/>
        <note>catalytic</note>
    </ligand>
</feature>
<dbReference type="Pfam" id="PF02130">
    <property type="entry name" value="YbeY"/>
    <property type="match status" value="1"/>
</dbReference>
<evidence type="ECO:0000313" key="9">
    <source>
        <dbReference type="Proteomes" id="UP001229244"/>
    </source>
</evidence>
<dbReference type="GO" id="GO:0004222">
    <property type="term" value="F:metalloendopeptidase activity"/>
    <property type="evidence" value="ECO:0007669"/>
    <property type="project" value="InterPro"/>
</dbReference>
<evidence type="ECO:0000256" key="7">
    <source>
        <dbReference type="HAMAP-Rule" id="MF_00009"/>
    </source>
</evidence>
<protein>
    <recommendedName>
        <fullName evidence="7">Endoribonuclease YbeY</fullName>
        <ecNumber evidence="7">3.1.-.-</ecNumber>
    </recommendedName>
</protein>
<dbReference type="GO" id="GO:0006364">
    <property type="term" value="P:rRNA processing"/>
    <property type="evidence" value="ECO:0007669"/>
    <property type="project" value="UniProtKB-UniRule"/>
</dbReference>
<keyword evidence="5 7" id="KW-0378">Hydrolase</keyword>
<dbReference type="NCBIfam" id="TIGR00043">
    <property type="entry name" value="rRNA maturation RNase YbeY"/>
    <property type="match status" value="1"/>
</dbReference>
<keyword evidence="7" id="KW-0690">Ribosome biogenesis</keyword>
<keyword evidence="2 7" id="KW-0540">Nuclease</keyword>
<evidence type="ECO:0000313" key="8">
    <source>
        <dbReference type="EMBL" id="MDQ0317027.1"/>
    </source>
</evidence>